<dbReference type="InterPro" id="IPR036249">
    <property type="entry name" value="Thioredoxin-like_sf"/>
</dbReference>
<evidence type="ECO:0000256" key="1">
    <source>
        <dbReference type="SAM" id="MobiDB-lite"/>
    </source>
</evidence>
<feature type="compositionally biased region" description="Polar residues" evidence="1">
    <location>
        <begin position="1"/>
        <end position="10"/>
    </location>
</feature>
<dbReference type="CDD" id="cd03025">
    <property type="entry name" value="DsbA_FrnE_like"/>
    <property type="match status" value="1"/>
</dbReference>
<dbReference type="Gene3D" id="3.40.30.10">
    <property type="entry name" value="Glutaredoxin"/>
    <property type="match status" value="1"/>
</dbReference>
<feature type="region of interest" description="Disordered" evidence="1">
    <location>
        <begin position="1"/>
        <end position="25"/>
    </location>
</feature>
<proteinExistence type="predicted"/>
<dbReference type="PANTHER" id="PTHR13887">
    <property type="entry name" value="GLUTATHIONE S-TRANSFERASE KAPPA"/>
    <property type="match status" value="1"/>
</dbReference>
<evidence type="ECO:0008006" key="4">
    <source>
        <dbReference type="Google" id="ProtNLM"/>
    </source>
</evidence>
<reference evidence="2 3" key="1">
    <citation type="submission" date="2018-12" db="EMBL/GenBank/DDBJ databases">
        <authorList>
            <consortium name="Pathogen Informatics"/>
        </authorList>
    </citation>
    <scope>NUCLEOTIDE SEQUENCE [LARGE SCALE GENOMIC DNA]</scope>
    <source>
        <strain evidence="2 3">NCTC13193</strain>
    </source>
</reference>
<dbReference type="Proteomes" id="UP000270487">
    <property type="component" value="Chromosome"/>
</dbReference>
<organism evidence="2 3">
    <name type="scientific">Serratia fonticola</name>
    <dbReference type="NCBI Taxonomy" id="47917"/>
    <lineage>
        <taxon>Bacteria</taxon>
        <taxon>Pseudomonadati</taxon>
        <taxon>Pseudomonadota</taxon>
        <taxon>Gammaproteobacteria</taxon>
        <taxon>Enterobacterales</taxon>
        <taxon>Yersiniaceae</taxon>
        <taxon>Serratia</taxon>
    </lineage>
</organism>
<dbReference type="PANTHER" id="PTHR13887:SF54">
    <property type="entry name" value="DSBA FAMILY PROTEIN"/>
    <property type="match status" value="1"/>
</dbReference>
<sequence length="247" mass="27368">MMQCDPTTGSCLLPDESPGTQRQTTTSSDIVIRYVGDPMCSWCWGISPAVKQLAEYCDQHGLSFVMTMGGLRAGGGDPWNLAFKAFLRQEWSHIQKKTGQPFGFSLLEAAQFNYDTEPACRAVTTASLLLAERGLPSSAALPFLAATQYKFYVDGQDPKTEVFYHDICDRVGLPFDEFSQTFTSQRARVAVSQDFALCRQWGVRSFPTLLLERHGEISLLSTGYVDSETLLNRLSAQLPPVAERATE</sequence>
<dbReference type="EMBL" id="LR134492">
    <property type="protein sequence ID" value="VEI72739.1"/>
    <property type="molecule type" value="Genomic_DNA"/>
</dbReference>
<protein>
    <recommendedName>
        <fullName evidence="4">DsbA family protein</fullName>
    </recommendedName>
</protein>
<dbReference type="SUPFAM" id="SSF52833">
    <property type="entry name" value="Thioredoxin-like"/>
    <property type="match status" value="1"/>
</dbReference>
<evidence type="ECO:0000313" key="2">
    <source>
        <dbReference type="EMBL" id="VEI72739.1"/>
    </source>
</evidence>
<accession>A0A448SYN6</accession>
<name>A0A448SYN6_SERFO</name>
<dbReference type="AlphaFoldDB" id="A0A448SYN6"/>
<evidence type="ECO:0000313" key="3">
    <source>
        <dbReference type="Proteomes" id="UP000270487"/>
    </source>
</evidence>
<gene>
    <name evidence="2" type="ORF">NCTC13193_03796</name>
</gene>
<dbReference type="Gene3D" id="1.10.472.60">
    <property type="entry name" value="putative protein disulfide isomerase domain"/>
    <property type="match status" value="1"/>
</dbReference>
<dbReference type="RefSeq" id="WP_141132543.1">
    <property type="nucleotide sequence ID" value="NZ_CAMISF010000007.1"/>
</dbReference>